<dbReference type="STRING" id="1400863.BN873_540003"/>
<dbReference type="AlphaFoldDB" id="W6MDV6"/>
<dbReference type="PANTHER" id="PTHR39550:SF1">
    <property type="entry name" value="SLL0658 PROTEIN"/>
    <property type="match status" value="1"/>
</dbReference>
<dbReference type="PANTHER" id="PTHR39550">
    <property type="entry name" value="SLL0658 PROTEIN"/>
    <property type="match status" value="1"/>
</dbReference>
<dbReference type="EMBL" id="CBTJ020000063">
    <property type="protein sequence ID" value="CDI03528.1"/>
    <property type="molecule type" value="Genomic_DNA"/>
</dbReference>
<name>W6MDV6_9GAMM</name>
<dbReference type="Proteomes" id="UP000035760">
    <property type="component" value="Unassembled WGS sequence"/>
</dbReference>
<dbReference type="OrthoDB" id="5567844at2"/>
<reference evidence="1" key="2">
    <citation type="submission" date="2014-03" db="EMBL/GenBank/DDBJ databases">
        <title>Candidatus Competibacter-lineage genomes retrieved from metagenomes reveal functional metabolic diversity.</title>
        <authorList>
            <person name="McIlroy S.J."/>
            <person name="Albertsen M."/>
            <person name="Andresen E.K."/>
            <person name="Saunders A.M."/>
            <person name="Kristiansen R."/>
            <person name="Stokholm-Bjerregaard M."/>
            <person name="Nielsen K.L."/>
            <person name="Nielsen P.H."/>
        </authorList>
    </citation>
    <scope>NUCLEOTIDE SEQUENCE</scope>
    <source>
        <strain evidence="1">Run_A_D11</strain>
    </source>
</reference>
<keyword evidence="2" id="KW-1185">Reference proteome</keyword>
<proteinExistence type="predicted"/>
<accession>W6MDV6</accession>
<gene>
    <name evidence="1" type="ORF">BN873_540003</name>
</gene>
<sequence>MTVPICNTSPLTNLAAIGQFDLLQRLYGRLLIAEAVWEELNAEGRTWPGRVEVAAASWIERRTVQNRPLVTALRERLDSGEAETIALAVECSPPFVLMDEREGRRSAQRFGLKTVGVVGVLIEAKGHGLVGQVGPLLEQLRQEAGFFLSDRVIHDARTVCGEV</sequence>
<dbReference type="Pfam" id="PF11848">
    <property type="entry name" value="DUF3368"/>
    <property type="match status" value="1"/>
</dbReference>
<reference evidence="1" key="1">
    <citation type="submission" date="2013-07" db="EMBL/GenBank/DDBJ databases">
        <authorList>
            <person name="McIlroy S."/>
        </authorList>
    </citation>
    <scope>NUCLEOTIDE SEQUENCE [LARGE SCALE GENOMIC DNA]</scope>
    <source>
        <strain evidence="1">Run_A_D11</strain>
    </source>
</reference>
<comment type="caution">
    <text evidence="1">The sequence shown here is derived from an EMBL/GenBank/DDBJ whole genome shotgun (WGS) entry which is preliminary data.</text>
</comment>
<evidence type="ECO:0000313" key="2">
    <source>
        <dbReference type="Proteomes" id="UP000035760"/>
    </source>
</evidence>
<evidence type="ECO:0008006" key="3">
    <source>
        <dbReference type="Google" id="ProtNLM"/>
    </source>
</evidence>
<evidence type="ECO:0000313" key="1">
    <source>
        <dbReference type="EMBL" id="CDI03528.1"/>
    </source>
</evidence>
<protein>
    <recommendedName>
        <fullName evidence="3">DUF3368 domain-containing protein</fullName>
    </recommendedName>
</protein>
<dbReference type="RefSeq" id="WP_048674307.1">
    <property type="nucleotide sequence ID" value="NZ_CBTJ020000063.1"/>
</dbReference>
<dbReference type="InterPro" id="IPR021799">
    <property type="entry name" value="PIN-like_prokaryotic"/>
</dbReference>
<organism evidence="1 2">
    <name type="scientific">Candidatus Competibacter denitrificans Run_A_D11</name>
    <dbReference type="NCBI Taxonomy" id="1400863"/>
    <lineage>
        <taxon>Bacteria</taxon>
        <taxon>Pseudomonadati</taxon>
        <taxon>Pseudomonadota</taxon>
        <taxon>Gammaproteobacteria</taxon>
        <taxon>Candidatus Competibacteraceae</taxon>
        <taxon>Candidatus Competibacter</taxon>
    </lineage>
</organism>